<dbReference type="GO" id="GO:0016239">
    <property type="term" value="P:positive regulation of macroautophagy"/>
    <property type="evidence" value="ECO:0007669"/>
    <property type="project" value="TreeGrafter"/>
</dbReference>
<dbReference type="Proteomes" id="UP000694391">
    <property type="component" value="Unplaced"/>
</dbReference>
<proteinExistence type="predicted"/>
<dbReference type="AlphaFoldDB" id="A0A8C0JYL6"/>
<dbReference type="PANTHER" id="PTHR12474:SF4">
    <property type="entry name" value="SESTRIN-3"/>
    <property type="match status" value="1"/>
</dbReference>
<accession>A0A8C0JYL6</accession>
<dbReference type="GeneTree" id="ENSGT00950000183168"/>
<dbReference type="GO" id="GO:0005634">
    <property type="term" value="C:nucleus"/>
    <property type="evidence" value="ECO:0007669"/>
    <property type="project" value="InterPro"/>
</dbReference>
<evidence type="ECO:0000313" key="2">
    <source>
        <dbReference type="Proteomes" id="UP000694391"/>
    </source>
</evidence>
<dbReference type="Pfam" id="PF04636">
    <property type="entry name" value="PA26"/>
    <property type="match status" value="1"/>
</dbReference>
<reference evidence="1" key="2">
    <citation type="submission" date="2025-09" db="UniProtKB">
        <authorList>
            <consortium name="Ensembl"/>
        </authorList>
    </citation>
    <scope>IDENTIFICATION</scope>
</reference>
<dbReference type="GO" id="GO:1990253">
    <property type="term" value="P:cellular response to leucine starvation"/>
    <property type="evidence" value="ECO:0007669"/>
    <property type="project" value="TreeGrafter"/>
</dbReference>
<evidence type="ECO:0000313" key="1">
    <source>
        <dbReference type="Ensembl" id="ENSCAFP00020006866.1"/>
    </source>
</evidence>
<dbReference type="GO" id="GO:0016684">
    <property type="term" value="F:oxidoreductase activity, acting on peroxide as acceptor"/>
    <property type="evidence" value="ECO:0007669"/>
    <property type="project" value="TreeGrafter"/>
</dbReference>
<dbReference type="InterPro" id="IPR006730">
    <property type="entry name" value="Sestrin"/>
</dbReference>
<sequence length="91" mass="10802">HNSGVLGSSPALDFLYDDYDYGEVNQLLERSLKVYIKTVTCYPERTTKRMYDSYWRQFKHSEKVHVNLLLMEARMQAELLYALRAITRHLT</sequence>
<organism evidence="1 2">
    <name type="scientific">Canis lupus dingo</name>
    <name type="common">dingo</name>
    <dbReference type="NCBI Taxonomy" id="286419"/>
    <lineage>
        <taxon>Eukaryota</taxon>
        <taxon>Metazoa</taxon>
        <taxon>Chordata</taxon>
        <taxon>Craniata</taxon>
        <taxon>Vertebrata</taxon>
        <taxon>Euteleostomi</taxon>
        <taxon>Mammalia</taxon>
        <taxon>Eutheria</taxon>
        <taxon>Laurasiatheria</taxon>
        <taxon>Carnivora</taxon>
        <taxon>Caniformia</taxon>
        <taxon>Canidae</taxon>
        <taxon>Canis</taxon>
    </lineage>
</organism>
<dbReference type="GO" id="GO:0070728">
    <property type="term" value="F:L-leucine binding"/>
    <property type="evidence" value="ECO:0007669"/>
    <property type="project" value="TreeGrafter"/>
</dbReference>
<dbReference type="Ensembl" id="ENSCAFT00020007951.1">
    <property type="protein sequence ID" value="ENSCAFP00020006866.1"/>
    <property type="gene ID" value="ENSCAFG00020005563.1"/>
</dbReference>
<evidence type="ECO:0008006" key="3">
    <source>
        <dbReference type="Google" id="ProtNLM"/>
    </source>
</evidence>
<dbReference type="PANTHER" id="PTHR12474">
    <property type="entry name" value="P53 REGULATED PA26 NUCLEAR PROTEIN SESTRIN"/>
    <property type="match status" value="1"/>
</dbReference>
<dbReference type="GO" id="GO:0071233">
    <property type="term" value="P:cellular response to L-leucine"/>
    <property type="evidence" value="ECO:0007669"/>
    <property type="project" value="TreeGrafter"/>
</dbReference>
<protein>
    <recommendedName>
        <fullName evidence="3">SESN3 protein</fullName>
    </recommendedName>
</protein>
<dbReference type="GO" id="GO:1904262">
    <property type="term" value="P:negative regulation of TORC1 signaling"/>
    <property type="evidence" value="ECO:0007669"/>
    <property type="project" value="TreeGrafter"/>
</dbReference>
<reference evidence="1" key="1">
    <citation type="submission" date="2025-08" db="UniProtKB">
        <authorList>
            <consortium name="Ensembl"/>
        </authorList>
    </citation>
    <scope>IDENTIFICATION</scope>
</reference>
<dbReference type="GO" id="GO:1901031">
    <property type="term" value="P:regulation of response to reactive oxygen species"/>
    <property type="evidence" value="ECO:0007669"/>
    <property type="project" value="InterPro"/>
</dbReference>
<name>A0A8C0JYL6_CANLU</name>
<keyword evidence="2" id="KW-1185">Reference proteome</keyword>